<name>A0A5C8G2L7_9SPIR</name>
<protein>
    <submittedName>
        <fullName evidence="1">Modification methylase</fullName>
    </submittedName>
</protein>
<dbReference type="AlphaFoldDB" id="A0A5C8G2L7"/>
<dbReference type="RefSeq" id="WP_147529213.1">
    <property type="nucleotide sequence ID" value="NZ_SAYJ01000017.1"/>
</dbReference>
<sequence length="409" mass="47184">MAKTSSNAKLHKAKTEKKDEFYTQLNDIENELKHYKNHFKDKVVYCNCDDPLASNFFKYFFLNFKYLGLKELITTCYKSQNFKEFSAEDSPKKAYAIKITRDCEVDMIGSSSELLAEIEKLLSLSLSNSPTQSEETIDAFEKNKHKLKSKTKQLKADKPKNKGQSLLSIFEDKDLGNAGDFRSQDCIELLKQSDIVVTNPPFSLFREYVSQLVEYKKKFLIIMPLNAITYKEIFKFIRDNKLWLGYGFKSGNAYFEVNGKSAGDFASGVYDEETGLVKFRNVTWGTNLDIKKRHEILETINSYVKHPEKYPEYDNYDAINVDKVVEIPMDYDGVMGVPITFLDIYNPEQFEIIDINPHFFTLVEQGLPKIKQLTLKNANKKDPYARILIKKRPLQGAHSVGSKPSEDRK</sequence>
<evidence type="ECO:0000313" key="1">
    <source>
        <dbReference type="EMBL" id="TXJ56292.1"/>
    </source>
</evidence>
<gene>
    <name evidence="1" type="ORF">EPJ67_08570</name>
</gene>
<evidence type="ECO:0000313" key="2">
    <source>
        <dbReference type="Proteomes" id="UP000325013"/>
    </source>
</evidence>
<dbReference type="GO" id="GO:0003676">
    <property type="term" value="F:nucleic acid binding"/>
    <property type="evidence" value="ECO:0007669"/>
    <property type="project" value="InterPro"/>
</dbReference>
<reference evidence="1 2" key="1">
    <citation type="journal article" date="1992" name="Lakartidningen">
        <title>[Penicillin V and not amoxicillin is the first choice preparation in acute otitis].</title>
        <authorList>
            <person name="Kamme C."/>
            <person name="Lundgren K."/>
            <person name="Prellner K."/>
        </authorList>
    </citation>
    <scope>NUCLEOTIDE SEQUENCE [LARGE SCALE GENOMIC DNA]</scope>
    <source>
        <strain evidence="1 2">PC2777IV</strain>
    </source>
</reference>
<keyword evidence="1" id="KW-0808">Transferase</keyword>
<dbReference type="EMBL" id="SAYJ01000017">
    <property type="protein sequence ID" value="TXJ56292.1"/>
    <property type="molecule type" value="Genomic_DNA"/>
</dbReference>
<accession>A0A5C8G2L7</accession>
<dbReference type="GO" id="GO:0008168">
    <property type="term" value="F:methyltransferase activity"/>
    <property type="evidence" value="ECO:0007669"/>
    <property type="project" value="UniProtKB-KW"/>
</dbReference>
<dbReference type="GO" id="GO:0032259">
    <property type="term" value="P:methylation"/>
    <property type="evidence" value="ECO:0007669"/>
    <property type="project" value="UniProtKB-KW"/>
</dbReference>
<dbReference type="OrthoDB" id="9774673at2"/>
<keyword evidence="1" id="KW-0489">Methyltransferase</keyword>
<organism evidence="1 2">
    <name type="scientific">Brachyspira aalborgi</name>
    <dbReference type="NCBI Taxonomy" id="29522"/>
    <lineage>
        <taxon>Bacteria</taxon>
        <taxon>Pseudomonadati</taxon>
        <taxon>Spirochaetota</taxon>
        <taxon>Spirochaetia</taxon>
        <taxon>Brachyspirales</taxon>
        <taxon>Brachyspiraceae</taxon>
        <taxon>Brachyspira</taxon>
    </lineage>
</organism>
<proteinExistence type="predicted"/>
<dbReference type="Pfam" id="PF13651">
    <property type="entry name" value="EcoRI_methylase"/>
    <property type="match status" value="2"/>
</dbReference>
<dbReference type="PROSITE" id="PS00092">
    <property type="entry name" value="N6_MTASE"/>
    <property type="match status" value="1"/>
</dbReference>
<dbReference type="InterPro" id="IPR002052">
    <property type="entry name" value="DNA_methylase_N6_adenine_CS"/>
</dbReference>
<dbReference type="Proteomes" id="UP000325013">
    <property type="component" value="Unassembled WGS sequence"/>
</dbReference>
<comment type="caution">
    <text evidence="1">The sequence shown here is derived from an EMBL/GenBank/DDBJ whole genome shotgun (WGS) entry which is preliminary data.</text>
</comment>
<dbReference type="InterPro" id="IPR025247">
    <property type="entry name" value="EcoRI-like_methylase"/>
</dbReference>